<gene>
    <name evidence="1" type="ORF">PDE_02173</name>
</gene>
<sequence length="96" mass="11329">MYIKASDGHMLISSPKEYEDRLQGQGQEDLQDTRICVFIFVCYENSPYQPPAGLFRVFLHAGFIPSRNRLHTRWYEFMFGDIKVYLILEIYTEGQV</sequence>
<name>S7Z9D0_PENO1</name>
<dbReference type="Proteomes" id="UP000019376">
    <property type="component" value="Unassembled WGS sequence"/>
</dbReference>
<accession>S7Z9D0</accession>
<reference evidence="1 2" key="1">
    <citation type="journal article" date="2013" name="PLoS ONE">
        <title>Genomic and secretomic analyses reveal unique features of the lignocellulolytic enzyme system of Penicillium decumbens.</title>
        <authorList>
            <person name="Liu G."/>
            <person name="Zhang L."/>
            <person name="Wei X."/>
            <person name="Zou G."/>
            <person name="Qin Y."/>
            <person name="Ma L."/>
            <person name="Li J."/>
            <person name="Zheng H."/>
            <person name="Wang S."/>
            <person name="Wang C."/>
            <person name="Xun L."/>
            <person name="Zhao G.-P."/>
            <person name="Zhou Z."/>
            <person name="Qu Y."/>
        </authorList>
    </citation>
    <scope>NUCLEOTIDE SEQUENCE [LARGE SCALE GENOMIC DNA]</scope>
    <source>
        <strain evidence="2">114-2 / CGMCC 5302</strain>
    </source>
</reference>
<dbReference type="AlphaFoldDB" id="S7Z9D0"/>
<evidence type="ECO:0000313" key="2">
    <source>
        <dbReference type="Proteomes" id="UP000019376"/>
    </source>
</evidence>
<protein>
    <submittedName>
        <fullName evidence="1">Uncharacterized protein</fullName>
    </submittedName>
</protein>
<organism evidence="1 2">
    <name type="scientific">Penicillium oxalicum (strain 114-2 / CGMCC 5302)</name>
    <name type="common">Penicillium decumbens</name>
    <dbReference type="NCBI Taxonomy" id="933388"/>
    <lineage>
        <taxon>Eukaryota</taxon>
        <taxon>Fungi</taxon>
        <taxon>Dikarya</taxon>
        <taxon>Ascomycota</taxon>
        <taxon>Pezizomycotina</taxon>
        <taxon>Eurotiomycetes</taxon>
        <taxon>Eurotiomycetidae</taxon>
        <taxon>Eurotiales</taxon>
        <taxon>Aspergillaceae</taxon>
        <taxon>Penicillium</taxon>
    </lineage>
</organism>
<evidence type="ECO:0000313" key="1">
    <source>
        <dbReference type="EMBL" id="EPS27230.1"/>
    </source>
</evidence>
<dbReference type="EMBL" id="KB644410">
    <property type="protein sequence ID" value="EPS27230.1"/>
    <property type="molecule type" value="Genomic_DNA"/>
</dbReference>
<dbReference type="HOGENOM" id="CLU_2360398_0_0_1"/>
<proteinExistence type="predicted"/>
<keyword evidence="2" id="KW-1185">Reference proteome</keyword>